<dbReference type="GeneTree" id="ENSGT00990000213193"/>
<protein>
    <recommendedName>
        <fullName evidence="4">Cytochrome P450 family 2 subfamily C member 8</fullName>
    </recommendedName>
</protein>
<reference evidence="2" key="1">
    <citation type="submission" date="2025-08" db="UniProtKB">
        <authorList>
            <consortium name="Ensembl"/>
        </authorList>
    </citation>
    <scope>IDENTIFICATION</scope>
</reference>
<dbReference type="AlphaFoldDB" id="A0A670Z9U4"/>
<sequence>MDCIGPILIVLLFILAITFLLKNGSSKNNSSPNLPPGPRAIPILGNLHVMDLKRPYKTMIDVKLVYVLPKLNIFLLMDVKFSKFSNCLFNYFFKFSN</sequence>
<evidence type="ECO:0000313" key="2">
    <source>
        <dbReference type="Ensembl" id="ENSPTXP00000020877.1"/>
    </source>
</evidence>
<name>A0A670Z9U4_PSETE</name>
<keyword evidence="1" id="KW-0732">Signal</keyword>
<organism evidence="2 3">
    <name type="scientific">Pseudonaja textilis</name>
    <name type="common">Eastern brown snake</name>
    <dbReference type="NCBI Taxonomy" id="8673"/>
    <lineage>
        <taxon>Eukaryota</taxon>
        <taxon>Metazoa</taxon>
        <taxon>Chordata</taxon>
        <taxon>Craniata</taxon>
        <taxon>Vertebrata</taxon>
        <taxon>Euteleostomi</taxon>
        <taxon>Lepidosauria</taxon>
        <taxon>Squamata</taxon>
        <taxon>Bifurcata</taxon>
        <taxon>Unidentata</taxon>
        <taxon>Episquamata</taxon>
        <taxon>Toxicofera</taxon>
        <taxon>Serpentes</taxon>
        <taxon>Colubroidea</taxon>
        <taxon>Elapidae</taxon>
        <taxon>Hydrophiinae</taxon>
        <taxon>Pseudonaja</taxon>
    </lineage>
</organism>
<reference evidence="2" key="2">
    <citation type="submission" date="2025-09" db="UniProtKB">
        <authorList>
            <consortium name="Ensembl"/>
        </authorList>
    </citation>
    <scope>IDENTIFICATION</scope>
</reference>
<dbReference type="Ensembl" id="ENSPTXT00000021516.1">
    <property type="protein sequence ID" value="ENSPTXP00000020877.1"/>
    <property type="gene ID" value="ENSPTXG00000014442.1"/>
</dbReference>
<dbReference type="Proteomes" id="UP000472273">
    <property type="component" value="Unplaced"/>
</dbReference>
<proteinExistence type="predicted"/>
<evidence type="ECO:0008006" key="4">
    <source>
        <dbReference type="Google" id="ProtNLM"/>
    </source>
</evidence>
<feature type="signal peptide" evidence="1">
    <location>
        <begin position="1"/>
        <end position="26"/>
    </location>
</feature>
<keyword evidence="3" id="KW-1185">Reference proteome</keyword>
<evidence type="ECO:0000313" key="3">
    <source>
        <dbReference type="Proteomes" id="UP000472273"/>
    </source>
</evidence>
<feature type="chain" id="PRO_5025426013" description="Cytochrome P450 family 2 subfamily C member 8" evidence="1">
    <location>
        <begin position="27"/>
        <end position="97"/>
    </location>
</feature>
<evidence type="ECO:0000256" key="1">
    <source>
        <dbReference type="SAM" id="SignalP"/>
    </source>
</evidence>
<accession>A0A670Z9U4</accession>